<proteinExistence type="predicted"/>
<sequence>MTETPELSAGEGDLAAVHAAWWEAAARGDQPAVRSRCEALAAAFAADPGADRAWAQLPAAQWAAETTGLPGYASLYNAALPARLATSVASAGGPDVPTDVPGAWAARLDPGVTAEQRAAVDEHLEARLQAWREDRGIDAPPESSGPETATAFPPGFMPALTRLRQAALAVPPRASSSGGAAAVEVEPSPPRPLGELLDRLFELEDLEWRRPVTQKQVDRLEAFLGGPLPADYRAFLDRANGSMDREFAGAHEVAADARELLEYAEEELADVADPAAERARFTNDDDSGRVAPGGFVRGWLPIYDHGTGAFVILDCAPGPAGERGQILEYGEGETRVTHPDFRSWLQDHVEDLEP</sequence>
<name>A0A1R4J206_9MICC</name>
<dbReference type="InterPro" id="IPR037883">
    <property type="entry name" value="Knr4/Smi1-like_sf"/>
</dbReference>
<feature type="domain" description="Knr4/Smi1-like" evidence="1">
    <location>
        <begin position="211"/>
        <end position="347"/>
    </location>
</feature>
<dbReference type="SMART" id="SM00860">
    <property type="entry name" value="SMI1_KNR4"/>
    <property type="match status" value="1"/>
</dbReference>
<dbReference type="RefSeq" id="WP_087133966.1">
    <property type="nucleotide sequence ID" value="NZ_FUKP01000041.1"/>
</dbReference>
<accession>A0A1R4J206</accession>
<dbReference type="Pfam" id="PF09346">
    <property type="entry name" value="SMI1_KNR4"/>
    <property type="match status" value="1"/>
</dbReference>
<dbReference type="EMBL" id="FUKP01000041">
    <property type="protein sequence ID" value="SJN26200.1"/>
    <property type="molecule type" value="Genomic_DNA"/>
</dbReference>
<organism evidence="2 3">
    <name type="scientific">Micrococcus lylae</name>
    <dbReference type="NCBI Taxonomy" id="1273"/>
    <lineage>
        <taxon>Bacteria</taxon>
        <taxon>Bacillati</taxon>
        <taxon>Actinomycetota</taxon>
        <taxon>Actinomycetes</taxon>
        <taxon>Micrococcales</taxon>
        <taxon>Micrococcaceae</taxon>
        <taxon>Micrococcus</taxon>
    </lineage>
</organism>
<dbReference type="SUPFAM" id="SSF160631">
    <property type="entry name" value="SMI1/KNR4-like"/>
    <property type="match status" value="1"/>
</dbReference>
<reference evidence="2 3" key="1">
    <citation type="submission" date="2017-02" db="EMBL/GenBank/DDBJ databases">
        <authorList>
            <person name="Peterson S.W."/>
        </authorList>
    </citation>
    <scope>NUCLEOTIDE SEQUENCE [LARGE SCALE GENOMIC DNA]</scope>
    <source>
        <strain evidence="2 3">2B3F</strain>
    </source>
</reference>
<protein>
    <recommendedName>
        <fullName evidence="1">Knr4/Smi1-like domain-containing protein</fullName>
    </recommendedName>
</protein>
<evidence type="ECO:0000313" key="2">
    <source>
        <dbReference type="EMBL" id="SJN26200.1"/>
    </source>
</evidence>
<gene>
    <name evidence="2" type="ORF">FM125_06000</name>
</gene>
<dbReference type="AlphaFoldDB" id="A0A1R4J206"/>
<evidence type="ECO:0000313" key="3">
    <source>
        <dbReference type="Proteomes" id="UP000196230"/>
    </source>
</evidence>
<evidence type="ECO:0000259" key="1">
    <source>
        <dbReference type="SMART" id="SM00860"/>
    </source>
</evidence>
<dbReference type="Gene3D" id="3.40.1580.10">
    <property type="entry name" value="SMI1/KNR4-like"/>
    <property type="match status" value="1"/>
</dbReference>
<dbReference type="InterPro" id="IPR018958">
    <property type="entry name" value="Knr4/Smi1-like_dom"/>
</dbReference>
<dbReference type="Proteomes" id="UP000196230">
    <property type="component" value="Unassembled WGS sequence"/>
</dbReference>